<reference evidence="1" key="1">
    <citation type="submission" date="2022-09" db="EMBL/GenBank/DDBJ databases">
        <title>Intensive care unit water sources are persistently colonized with multi-drug resistant bacteria and are the site of extensive horizontal gene transfer of antibiotic resistance genes.</title>
        <authorList>
            <person name="Diorio-Toth L."/>
        </authorList>
    </citation>
    <scope>NUCLEOTIDE SEQUENCE</scope>
    <source>
        <strain evidence="1">GD03782</strain>
    </source>
</reference>
<comment type="caution">
    <text evidence="1">The sequence shown here is derived from an EMBL/GenBank/DDBJ whole genome shotgun (WGS) entry which is preliminary data.</text>
</comment>
<dbReference type="Proteomes" id="UP001160882">
    <property type="component" value="Unassembled WGS sequence"/>
</dbReference>
<dbReference type="RefSeq" id="WP_280081858.1">
    <property type="nucleotide sequence ID" value="NZ_JAOCGG010000018.1"/>
</dbReference>
<dbReference type="AlphaFoldDB" id="A0AA42RV73"/>
<name>A0AA42RV73_9PSED</name>
<evidence type="ECO:0000313" key="1">
    <source>
        <dbReference type="EMBL" id="MDH1630799.1"/>
    </source>
</evidence>
<evidence type="ECO:0000313" key="2">
    <source>
        <dbReference type="Proteomes" id="UP001160882"/>
    </source>
</evidence>
<proteinExistence type="predicted"/>
<organism evidence="1 2">
    <name type="scientific">Pseudomonas mosselii</name>
    <dbReference type="NCBI Taxonomy" id="78327"/>
    <lineage>
        <taxon>Bacteria</taxon>
        <taxon>Pseudomonadati</taxon>
        <taxon>Pseudomonadota</taxon>
        <taxon>Gammaproteobacteria</taxon>
        <taxon>Pseudomonadales</taxon>
        <taxon>Pseudomonadaceae</taxon>
        <taxon>Pseudomonas</taxon>
    </lineage>
</organism>
<protein>
    <submittedName>
        <fullName evidence="1">Uncharacterized protein</fullName>
    </submittedName>
</protein>
<dbReference type="EMBL" id="JAOCGG010000018">
    <property type="protein sequence ID" value="MDH1630799.1"/>
    <property type="molecule type" value="Genomic_DNA"/>
</dbReference>
<gene>
    <name evidence="1" type="ORF">N5I14_11130</name>
</gene>
<accession>A0AA42RV73</accession>
<sequence length="126" mass="13789">MAQQQKVFDEELAADVQVPPGYTYLSSGRCDVKGKEGERAGANFVEAQIQQYKSFILRTTAGAGTFMVRLDYSGGSDKNLQYVSIDANYSTQETFNIRSVSMSNLRGLFAAGKSSANLSFYVFGKP</sequence>